<evidence type="ECO:0000313" key="3">
    <source>
        <dbReference type="Proteomes" id="UP000254412"/>
    </source>
</evidence>
<protein>
    <submittedName>
        <fullName evidence="2">Uncharacterized protein</fullName>
    </submittedName>
</protein>
<accession>A0A380GPK0</accession>
<proteinExistence type="predicted"/>
<keyword evidence="1" id="KW-1133">Transmembrane helix</keyword>
<gene>
    <name evidence="2" type="ORF">NCTC13834_02765</name>
</gene>
<keyword evidence="1" id="KW-0472">Membrane</keyword>
<reference evidence="2 3" key="1">
    <citation type="submission" date="2018-06" db="EMBL/GenBank/DDBJ databases">
        <authorList>
            <consortium name="Pathogen Informatics"/>
            <person name="Doyle S."/>
        </authorList>
    </citation>
    <scope>NUCLEOTIDE SEQUENCE [LARGE SCALE GENOMIC DNA]</scope>
    <source>
        <strain evidence="2 3">NCTC13834</strain>
    </source>
</reference>
<sequence>MKFISIILGVLVIVSWLFVLRDYKKGNQNSESAKTVILIACVLTFIMTVLQILD</sequence>
<organism evidence="2 3">
    <name type="scientific">Staphylococcus nepalensis</name>
    <dbReference type="NCBI Taxonomy" id="214473"/>
    <lineage>
        <taxon>Bacteria</taxon>
        <taxon>Bacillati</taxon>
        <taxon>Bacillota</taxon>
        <taxon>Bacilli</taxon>
        <taxon>Bacillales</taxon>
        <taxon>Staphylococcaceae</taxon>
        <taxon>Staphylococcus</taxon>
    </lineage>
</organism>
<evidence type="ECO:0000313" key="2">
    <source>
        <dbReference type="EMBL" id="SUM56356.1"/>
    </source>
</evidence>
<dbReference type="AlphaFoldDB" id="A0A380GPK0"/>
<dbReference type="RefSeq" id="WP_170006946.1">
    <property type="nucleotide sequence ID" value="NZ_BMCF01000003.1"/>
</dbReference>
<dbReference type="Proteomes" id="UP000254412">
    <property type="component" value="Unassembled WGS sequence"/>
</dbReference>
<keyword evidence="1" id="KW-0812">Transmembrane</keyword>
<feature type="transmembrane region" description="Helical" evidence="1">
    <location>
        <begin position="35"/>
        <end position="53"/>
    </location>
</feature>
<dbReference type="EMBL" id="UHDS01000001">
    <property type="protein sequence ID" value="SUM56356.1"/>
    <property type="molecule type" value="Genomic_DNA"/>
</dbReference>
<feature type="transmembrane region" description="Helical" evidence="1">
    <location>
        <begin position="6"/>
        <end position="23"/>
    </location>
</feature>
<evidence type="ECO:0000256" key="1">
    <source>
        <dbReference type="SAM" id="Phobius"/>
    </source>
</evidence>
<name>A0A380GPK0_9STAP</name>